<evidence type="ECO:0000256" key="5">
    <source>
        <dbReference type="PROSITE-ProRule" id="PRU00169"/>
    </source>
</evidence>
<dbReference type="EMBL" id="CP076723">
    <property type="protein sequence ID" value="QWV92337.1"/>
    <property type="molecule type" value="Genomic_DNA"/>
</dbReference>
<keyword evidence="3 4" id="KW-0378">Hydrolase</keyword>
<dbReference type="PANTHER" id="PTHR42872">
    <property type="entry name" value="PROTEIN-GLUTAMATE METHYLESTERASE/PROTEIN-GLUTAMINE GLUTAMINASE"/>
    <property type="match status" value="1"/>
</dbReference>
<dbReference type="SMART" id="SM00448">
    <property type="entry name" value="REC"/>
    <property type="match status" value="1"/>
</dbReference>
<dbReference type="EC" id="3.1.1.61" evidence="3"/>
<sequence length="350" mass="36242">MLTGSQKKIRVLVVDDSAFVRRAILRMFENSQEIEVVGVAANGESAVELARGLRPDVITLDVQMPVLDGLSALELIMKECPAPVIMFSCLTGKGGEKTMKALEIGAVDFIDKSSAGGAMDIGALAKELTGKIKVAAGVDLEKLRGAARKAGPALPSGKAVHSACTEVVVVGTSTGGPPALQQVLSRLEPPPCPVLIVQHMPAGFTTSLAARLDRNSALTVREASDGETVLAGNVYLAPAGWHMRLRRKDGALQVWLDPVPGGHLHCPSVDALFESAAEVCGGRALGVVLTGMGKDGAAGAEAIKKAGGRVVVETEQTAIVYGMPKAVAQAVSVDAQVPLFQVADTITAMV</sequence>
<dbReference type="InterPro" id="IPR000673">
    <property type="entry name" value="Sig_transdc_resp-reg_Me-estase"/>
</dbReference>
<feature type="domain" description="Response regulatory" evidence="6">
    <location>
        <begin position="10"/>
        <end position="127"/>
    </location>
</feature>
<dbReference type="InterPro" id="IPR001789">
    <property type="entry name" value="Sig_transdc_resp-reg_receiver"/>
</dbReference>
<dbReference type="NCBIfam" id="NF001965">
    <property type="entry name" value="PRK00742.1"/>
    <property type="match status" value="1"/>
</dbReference>
<evidence type="ECO:0000259" key="7">
    <source>
        <dbReference type="PROSITE" id="PS50122"/>
    </source>
</evidence>
<dbReference type="Pfam" id="PF00072">
    <property type="entry name" value="Response_reg"/>
    <property type="match status" value="1"/>
</dbReference>
<protein>
    <recommendedName>
        <fullName evidence="3">Protein-glutamate methylesterase/protein-glutamine glutaminase</fullName>
        <ecNumber evidence="3">3.1.1.61</ecNumber>
        <ecNumber evidence="3">3.5.1.44</ecNumber>
    </recommendedName>
</protein>
<name>A0ABX8J6I1_9BACT</name>
<feature type="modified residue" description="4-aspartylphosphate" evidence="3 5">
    <location>
        <position position="61"/>
    </location>
</feature>
<dbReference type="HAMAP" id="MF_00099">
    <property type="entry name" value="CheB_chemtxs"/>
    <property type="match status" value="1"/>
</dbReference>
<evidence type="ECO:0000256" key="4">
    <source>
        <dbReference type="PROSITE-ProRule" id="PRU00050"/>
    </source>
</evidence>
<dbReference type="RefSeq" id="WP_216799151.1">
    <property type="nucleotide sequence ID" value="NZ_CP076723.1"/>
</dbReference>
<gene>
    <name evidence="3" type="primary">cheB</name>
    <name evidence="8" type="ORF">KP004_14095</name>
</gene>
<keyword evidence="9" id="KW-1185">Reference proteome</keyword>
<evidence type="ECO:0000259" key="6">
    <source>
        <dbReference type="PROSITE" id="PS50110"/>
    </source>
</evidence>
<dbReference type="InterPro" id="IPR008248">
    <property type="entry name" value="CheB-like"/>
</dbReference>
<comment type="similarity">
    <text evidence="3">Belongs to the CheB family.</text>
</comment>
<keyword evidence="1 3" id="KW-0963">Cytoplasm</keyword>
<dbReference type="PIRSF" id="PIRSF000876">
    <property type="entry name" value="RR_chemtxs_CheB"/>
    <property type="match status" value="1"/>
</dbReference>
<dbReference type="CDD" id="cd16432">
    <property type="entry name" value="CheB_Rec"/>
    <property type="match status" value="1"/>
</dbReference>
<dbReference type="PROSITE" id="PS50122">
    <property type="entry name" value="CHEB"/>
    <property type="match status" value="1"/>
</dbReference>
<dbReference type="Pfam" id="PF01339">
    <property type="entry name" value="CheB_methylest"/>
    <property type="match status" value="1"/>
</dbReference>
<feature type="active site" evidence="3 4">
    <location>
        <position position="173"/>
    </location>
</feature>
<reference evidence="8 9" key="1">
    <citation type="submission" date="2021-06" db="EMBL/GenBank/DDBJ databases">
        <title>Gemonas diversity in paddy soil.</title>
        <authorList>
            <person name="Liu G."/>
        </authorList>
    </citation>
    <scope>NUCLEOTIDE SEQUENCE [LARGE SCALE GENOMIC DNA]</scope>
    <source>
        <strain evidence="8 9">RG10</strain>
    </source>
</reference>
<comment type="subcellular location">
    <subcellularLocation>
        <location evidence="3">Cytoplasm</location>
    </subcellularLocation>
</comment>
<comment type="catalytic activity">
    <reaction evidence="3">
        <text>[protein]-L-glutamate 5-O-methyl ester + H2O = L-glutamyl-[protein] + methanol + H(+)</text>
        <dbReference type="Rhea" id="RHEA:23236"/>
        <dbReference type="Rhea" id="RHEA-COMP:10208"/>
        <dbReference type="Rhea" id="RHEA-COMP:10311"/>
        <dbReference type="ChEBI" id="CHEBI:15377"/>
        <dbReference type="ChEBI" id="CHEBI:15378"/>
        <dbReference type="ChEBI" id="CHEBI:17790"/>
        <dbReference type="ChEBI" id="CHEBI:29973"/>
        <dbReference type="ChEBI" id="CHEBI:82795"/>
        <dbReference type="EC" id="3.1.1.61"/>
    </reaction>
</comment>
<keyword evidence="2 3" id="KW-0145">Chemotaxis</keyword>
<organism evidence="8 9">
    <name type="scientific">Geomonas oryzisoli</name>
    <dbReference type="NCBI Taxonomy" id="2847992"/>
    <lineage>
        <taxon>Bacteria</taxon>
        <taxon>Pseudomonadati</taxon>
        <taxon>Thermodesulfobacteriota</taxon>
        <taxon>Desulfuromonadia</taxon>
        <taxon>Geobacterales</taxon>
        <taxon>Geobacteraceae</taxon>
        <taxon>Geomonas</taxon>
    </lineage>
</organism>
<feature type="domain" description="CheB-type methylesterase" evidence="7">
    <location>
        <begin position="161"/>
        <end position="350"/>
    </location>
</feature>
<dbReference type="Proteomes" id="UP000683557">
    <property type="component" value="Chromosome"/>
</dbReference>
<comment type="domain">
    <text evidence="3">Contains a C-terminal catalytic domain, and an N-terminal region which modulates catalytic activity.</text>
</comment>
<evidence type="ECO:0000256" key="3">
    <source>
        <dbReference type="HAMAP-Rule" id="MF_00099"/>
    </source>
</evidence>
<evidence type="ECO:0000313" key="9">
    <source>
        <dbReference type="Proteomes" id="UP000683557"/>
    </source>
</evidence>
<proteinExistence type="inferred from homology"/>
<dbReference type="CDD" id="cd17541">
    <property type="entry name" value="REC_CheB-like"/>
    <property type="match status" value="1"/>
</dbReference>
<comment type="catalytic activity">
    <reaction evidence="3">
        <text>L-glutaminyl-[protein] + H2O = L-glutamyl-[protein] + NH4(+)</text>
        <dbReference type="Rhea" id="RHEA:16441"/>
        <dbReference type="Rhea" id="RHEA-COMP:10207"/>
        <dbReference type="Rhea" id="RHEA-COMP:10208"/>
        <dbReference type="ChEBI" id="CHEBI:15377"/>
        <dbReference type="ChEBI" id="CHEBI:28938"/>
        <dbReference type="ChEBI" id="CHEBI:29973"/>
        <dbReference type="ChEBI" id="CHEBI:30011"/>
        <dbReference type="EC" id="3.5.1.44"/>
    </reaction>
</comment>
<keyword evidence="3 5" id="KW-0597">Phosphoprotein</keyword>
<dbReference type="EC" id="3.5.1.44" evidence="3"/>
<evidence type="ECO:0000256" key="1">
    <source>
        <dbReference type="ARBA" id="ARBA00022490"/>
    </source>
</evidence>
<dbReference type="PROSITE" id="PS50110">
    <property type="entry name" value="RESPONSE_REGULATORY"/>
    <property type="match status" value="1"/>
</dbReference>
<evidence type="ECO:0000313" key="8">
    <source>
        <dbReference type="EMBL" id="QWV92337.1"/>
    </source>
</evidence>
<feature type="active site" evidence="3 4">
    <location>
        <position position="295"/>
    </location>
</feature>
<feature type="active site" evidence="3 4">
    <location>
        <position position="199"/>
    </location>
</feature>
<dbReference type="PANTHER" id="PTHR42872:SF6">
    <property type="entry name" value="PROTEIN-GLUTAMATE METHYLESTERASE_PROTEIN-GLUTAMINE GLUTAMINASE"/>
    <property type="match status" value="1"/>
</dbReference>
<accession>A0ABX8J6I1</accession>
<evidence type="ECO:0000256" key="2">
    <source>
        <dbReference type="ARBA" id="ARBA00022500"/>
    </source>
</evidence>
<comment type="function">
    <text evidence="3">Involved in chemotaxis. Part of a chemotaxis signal transduction system that modulates chemotaxis in response to various stimuli. Catalyzes the demethylation of specific methylglutamate residues introduced into the chemoreceptors (methyl-accepting chemotaxis proteins or MCP) by CheR. Also mediates the irreversible deamidation of specific glutamine residues to glutamic acid.</text>
</comment>
<comment type="PTM">
    <text evidence="3">Phosphorylated by CheA. Phosphorylation of the N-terminal regulatory domain activates the methylesterase activity.</text>
</comment>